<dbReference type="InterPro" id="IPR043504">
    <property type="entry name" value="Peptidase_S1_PA_chymotrypsin"/>
</dbReference>
<dbReference type="OrthoDB" id="248175at2"/>
<dbReference type="Proteomes" id="UP000324233">
    <property type="component" value="Chromosome"/>
</dbReference>
<dbReference type="Gene3D" id="2.40.10.10">
    <property type="entry name" value="Trypsin-like serine proteases"/>
    <property type="match status" value="2"/>
</dbReference>
<gene>
    <name evidence="7" type="primary">htrA_3</name>
    <name evidence="7" type="ORF">OJF2_13860</name>
</gene>
<dbReference type="SUPFAM" id="SSF50494">
    <property type="entry name" value="Trypsin-like serine proteases"/>
    <property type="match status" value="1"/>
</dbReference>
<dbReference type="AlphaFoldDB" id="A0A5B9VYA4"/>
<comment type="similarity">
    <text evidence="1">Belongs to the peptidase S1C family.</text>
</comment>
<dbReference type="PANTHER" id="PTHR43343">
    <property type="entry name" value="PEPTIDASE S12"/>
    <property type="match status" value="1"/>
</dbReference>
<organism evidence="7 8">
    <name type="scientific">Aquisphaera giovannonii</name>
    <dbReference type="NCBI Taxonomy" id="406548"/>
    <lineage>
        <taxon>Bacteria</taxon>
        <taxon>Pseudomonadati</taxon>
        <taxon>Planctomycetota</taxon>
        <taxon>Planctomycetia</taxon>
        <taxon>Isosphaerales</taxon>
        <taxon>Isosphaeraceae</taxon>
        <taxon>Aquisphaera</taxon>
    </lineage>
</organism>
<keyword evidence="2 7" id="KW-0645">Protease</keyword>
<accession>A0A5B9VYA4</accession>
<keyword evidence="3" id="KW-0378">Hydrolase</keyword>
<keyword evidence="5" id="KW-0812">Transmembrane</keyword>
<evidence type="ECO:0000256" key="4">
    <source>
        <dbReference type="SAM" id="MobiDB-lite"/>
    </source>
</evidence>
<keyword evidence="8" id="KW-1185">Reference proteome</keyword>
<name>A0A5B9VYA4_9BACT</name>
<feature type="region of interest" description="Disordered" evidence="4">
    <location>
        <begin position="40"/>
        <end position="91"/>
    </location>
</feature>
<dbReference type="InterPro" id="IPR051201">
    <property type="entry name" value="Chloro_Bact_Ser_Proteases"/>
</dbReference>
<keyword evidence="5" id="KW-1133">Transmembrane helix</keyword>
<dbReference type="InterPro" id="IPR001940">
    <property type="entry name" value="Peptidase_S1C"/>
</dbReference>
<protein>
    <submittedName>
        <fullName evidence="7">Serine protease HtrA</fullName>
    </submittedName>
</protein>
<evidence type="ECO:0000313" key="8">
    <source>
        <dbReference type="Proteomes" id="UP000324233"/>
    </source>
</evidence>
<dbReference type="GO" id="GO:0004252">
    <property type="term" value="F:serine-type endopeptidase activity"/>
    <property type="evidence" value="ECO:0007669"/>
    <property type="project" value="InterPro"/>
</dbReference>
<dbReference type="InterPro" id="IPR009003">
    <property type="entry name" value="Peptidase_S1_PA"/>
</dbReference>
<dbReference type="GO" id="GO:0006508">
    <property type="term" value="P:proteolysis"/>
    <property type="evidence" value="ECO:0007669"/>
    <property type="project" value="UniProtKB-KW"/>
</dbReference>
<evidence type="ECO:0000256" key="5">
    <source>
        <dbReference type="SAM" id="Phobius"/>
    </source>
</evidence>
<dbReference type="EMBL" id="CP042997">
    <property type="protein sequence ID" value="QEH32901.1"/>
    <property type="molecule type" value="Genomic_DNA"/>
</dbReference>
<proteinExistence type="inferred from homology"/>
<keyword evidence="5" id="KW-0472">Membrane</keyword>
<feature type="domain" description="PDZ" evidence="6">
    <location>
        <begin position="311"/>
        <end position="412"/>
    </location>
</feature>
<evidence type="ECO:0000313" key="7">
    <source>
        <dbReference type="EMBL" id="QEH32901.1"/>
    </source>
</evidence>
<evidence type="ECO:0000256" key="2">
    <source>
        <dbReference type="ARBA" id="ARBA00022670"/>
    </source>
</evidence>
<dbReference type="Pfam" id="PF13180">
    <property type="entry name" value="PDZ_2"/>
    <property type="match status" value="1"/>
</dbReference>
<evidence type="ECO:0000259" key="6">
    <source>
        <dbReference type="Pfam" id="PF13180"/>
    </source>
</evidence>
<dbReference type="InterPro" id="IPR036034">
    <property type="entry name" value="PDZ_sf"/>
</dbReference>
<dbReference type="InterPro" id="IPR001478">
    <property type="entry name" value="PDZ"/>
</dbReference>
<dbReference type="PANTHER" id="PTHR43343:SF3">
    <property type="entry name" value="PROTEASE DO-LIKE 8, CHLOROPLASTIC"/>
    <property type="match status" value="1"/>
</dbReference>
<evidence type="ECO:0000256" key="3">
    <source>
        <dbReference type="ARBA" id="ARBA00022801"/>
    </source>
</evidence>
<dbReference type="Pfam" id="PF13365">
    <property type="entry name" value="Trypsin_2"/>
    <property type="match status" value="1"/>
</dbReference>
<sequence length="415" mass="43847">MDDRNGSVLRTVAAHALTAAVTLGLVAAFFGPRLALRGQATKSARTEPVPEVSYAQFPGAGPDDRGSSRDVPPLPIPEANAQPPGKPEDILKELDPEERNNVQVYATVNKSVVNITTESEGVGFFGDETSSGSGSGFVIDRQGHVMTNFHVIQGAGAVRVTLFDGSTHPAKVIGQDASNDVAILLVNVPKDKLFPVTFGDSSRVLVGQKIMALGNPFGLERTLTTGIVSSLDRSLKAKNGRMIKGIIQTDAAINPGNSGGPLLNARGQVIGMNTAIVSQVGQSAGISFAVPINAITRILKALIEDGRVIRGDLGIARVYATGEGLLVMQLVQGGPAEEAGIQPAQVRQERLGMGFVRRYLDTDSADLIVAIEHRRVRTVDELLNEVEKNRPGTAVRVTVVRDGKPMDISVTLGES</sequence>
<feature type="transmembrane region" description="Helical" evidence="5">
    <location>
        <begin position="12"/>
        <end position="36"/>
    </location>
</feature>
<reference evidence="7 8" key="1">
    <citation type="submission" date="2019-08" db="EMBL/GenBank/DDBJ databases">
        <title>Deep-cultivation of Planctomycetes and their phenomic and genomic characterization uncovers novel biology.</title>
        <authorList>
            <person name="Wiegand S."/>
            <person name="Jogler M."/>
            <person name="Boedeker C."/>
            <person name="Pinto D."/>
            <person name="Vollmers J."/>
            <person name="Rivas-Marin E."/>
            <person name="Kohn T."/>
            <person name="Peeters S.H."/>
            <person name="Heuer A."/>
            <person name="Rast P."/>
            <person name="Oberbeckmann S."/>
            <person name="Bunk B."/>
            <person name="Jeske O."/>
            <person name="Meyerdierks A."/>
            <person name="Storesund J.E."/>
            <person name="Kallscheuer N."/>
            <person name="Luecker S."/>
            <person name="Lage O.M."/>
            <person name="Pohl T."/>
            <person name="Merkel B.J."/>
            <person name="Hornburger P."/>
            <person name="Mueller R.-W."/>
            <person name="Bruemmer F."/>
            <person name="Labrenz M."/>
            <person name="Spormann A.M."/>
            <person name="Op den Camp H."/>
            <person name="Overmann J."/>
            <person name="Amann R."/>
            <person name="Jetten M.S.M."/>
            <person name="Mascher T."/>
            <person name="Medema M.H."/>
            <person name="Devos D.P."/>
            <person name="Kaster A.-K."/>
            <person name="Ovreas L."/>
            <person name="Rohde M."/>
            <person name="Galperin M.Y."/>
            <person name="Jogler C."/>
        </authorList>
    </citation>
    <scope>NUCLEOTIDE SEQUENCE [LARGE SCALE GENOMIC DNA]</scope>
    <source>
        <strain evidence="7 8">OJF2</strain>
    </source>
</reference>
<dbReference type="SUPFAM" id="SSF50156">
    <property type="entry name" value="PDZ domain-like"/>
    <property type="match status" value="1"/>
</dbReference>
<dbReference type="KEGG" id="agv:OJF2_13860"/>
<evidence type="ECO:0000256" key="1">
    <source>
        <dbReference type="ARBA" id="ARBA00010541"/>
    </source>
</evidence>
<dbReference type="PRINTS" id="PR00834">
    <property type="entry name" value="PROTEASES2C"/>
</dbReference>
<dbReference type="Gene3D" id="2.30.42.10">
    <property type="match status" value="1"/>
</dbReference>